<sequence>MFWKKWECKLRFIREMKRVLEEKVVQDAFDKGHETRFGRNGVQDAFDKGDETRSGRKGSARYV</sequence>
<organism evidence="2 3">
    <name type="scientific">Ureibacillus aquaedulcis</name>
    <dbReference type="NCBI Taxonomy" id="3058421"/>
    <lineage>
        <taxon>Bacteria</taxon>
        <taxon>Bacillati</taxon>
        <taxon>Bacillota</taxon>
        <taxon>Bacilli</taxon>
        <taxon>Bacillales</taxon>
        <taxon>Caryophanaceae</taxon>
        <taxon>Ureibacillus</taxon>
    </lineage>
</organism>
<feature type="region of interest" description="Disordered" evidence="1">
    <location>
        <begin position="36"/>
        <end position="63"/>
    </location>
</feature>
<name>A0ABT8GSU3_9BACL</name>
<accession>A0ABT8GSU3</accession>
<evidence type="ECO:0000313" key="3">
    <source>
        <dbReference type="Proteomes" id="UP001172743"/>
    </source>
</evidence>
<keyword evidence="3" id="KW-1185">Reference proteome</keyword>
<dbReference type="RefSeq" id="WP_301138593.1">
    <property type="nucleotide sequence ID" value="NZ_JAUHTQ010000008.1"/>
</dbReference>
<evidence type="ECO:0000313" key="2">
    <source>
        <dbReference type="EMBL" id="MDN4494294.1"/>
    </source>
</evidence>
<comment type="caution">
    <text evidence="2">The sequence shown here is derived from an EMBL/GenBank/DDBJ whole genome shotgun (WGS) entry which is preliminary data.</text>
</comment>
<evidence type="ECO:0000256" key="1">
    <source>
        <dbReference type="SAM" id="MobiDB-lite"/>
    </source>
</evidence>
<gene>
    <name evidence="2" type="ORF">QYB95_12140</name>
</gene>
<dbReference type="Proteomes" id="UP001172743">
    <property type="component" value="Unassembled WGS sequence"/>
</dbReference>
<reference evidence="2" key="1">
    <citation type="submission" date="2023-07" db="EMBL/GenBank/DDBJ databases">
        <title>Ureibacillus sp. isolated from freshwater well.</title>
        <authorList>
            <person name="Kirdat K."/>
            <person name="Bhatt A."/>
            <person name="Teware R."/>
            <person name="Bhavsar Y."/>
            <person name="Yadav A."/>
        </authorList>
    </citation>
    <scope>NUCLEOTIDE SEQUENCE</scope>
    <source>
        <strain evidence="2">BA0131</strain>
    </source>
</reference>
<protein>
    <submittedName>
        <fullName evidence="2">Uncharacterized protein</fullName>
    </submittedName>
</protein>
<dbReference type="EMBL" id="JAUHTQ010000008">
    <property type="protein sequence ID" value="MDN4494294.1"/>
    <property type="molecule type" value="Genomic_DNA"/>
</dbReference>
<proteinExistence type="predicted"/>
<feature type="compositionally biased region" description="Basic and acidic residues" evidence="1">
    <location>
        <begin position="45"/>
        <end position="54"/>
    </location>
</feature>